<accession>A0A841FNE2</accession>
<gene>
    <name evidence="3" type="ORF">HNR73_002591</name>
</gene>
<dbReference type="EMBL" id="JACHGT010000005">
    <property type="protein sequence ID" value="MBB6034737.1"/>
    <property type="molecule type" value="Genomic_DNA"/>
</dbReference>
<keyword evidence="1" id="KW-0472">Membrane</keyword>
<dbReference type="Pfam" id="PF03703">
    <property type="entry name" value="bPH_2"/>
    <property type="match status" value="1"/>
</dbReference>
<dbReference type="PANTHER" id="PTHR34473">
    <property type="entry name" value="UPF0699 TRANSMEMBRANE PROTEIN YDBS"/>
    <property type="match status" value="1"/>
</dbReference>
<dbReference type="InterPro" id="IPR005182">
    <property type="entry name" value="YdbS-like_PH"/>
</dbReference>
<feature type="domain" description="YdbS-like PH" evidence="2">
    <location>
        <begin position="79"/>
        <end position="157"/>
    </location>
</feature>
<proteinExistence type="predicted"/>
<dbReference type="AlphaFoldDB" id="A0A841FNE2"/>
<evidence type="ECO:0000313" key="3">
    <source>
        <dbReference type="EMBL" id="MBB6034737.1"/>
    </source>
</evidence>
<evidence type="ECO:0000259" key="2">
    <source>
        <dbReference type="Pfam" id="PF03703"/>
    </source>
</evidence>
<protein>
    <recommendedName>
        <fullName evidence="2">YdbS-like PH domain-containing protein</fullName>
    </recommendedName>
</protein>
<evidence type="ECO:0000313" key="4">
    <source>
        <dbReference type="Proteomes" id="UP000548476"/>
    </source>
</evidence>
<dbReference type="RefSeq" id="WP_203686666.1">
    <property type="nucleotide sequence ID" value="NZ_BONT01000068.1"/>
</dbReference>
<name>A0A841FNE2_9ACTN</name>
<keyword evidence="1" id="KW-1133">Transmembrane helix</keyword>
<reference evidence="3 4" key="1">
    <citation type="submission" date="2020-08" db="EMBL/GenBank/DDBJ databases">
        <title>Genomic Encyclopedia of Type Strains, Phase IV (KMG-IV): sequencing the most valuable type-strain genomes for metagenomic binning, comparative biology and taxonomic classification.</title>
        <authorList>
            <person name="Goeker M."/>
        </authorList>
    </citation>
    <scope>NUCLEOTIDE SEQUENCE [LARGE SCALE GENOMIC DNA]</scope>
    <source>
        <strain evidence="3 4">YIM 65646</strain>
    </source>
</reference>
<dbReference type="Proteomes" id="UP000548476">
    <property type="component" value="Unassembled WGS sequence"/>
</dbReference>
<organism evidence="3 4">
    <name type="scientific">Phytomonospora endophytica</name>
    <dbReference type="NCBI Taxonomy" id="714109"/>
    <lineage>
        <taxon>Bacteria</taxon>
        <taxon>Bacillati</taxon>
        <taxon>Actinomycetota</taxon>
        <taxon>Actinomycetes</taxon>
        <taxon>Micromonosporales</taxon>
        <taxon>Micromonosporaceae</taxon>
        <taxon>Phytomonospora</taxon>
    </lineage>
</organism>
<comment type="caution">
    <text evidence="3">The sequence shown here is derived from an EMBL/GenBank/DDBJ whole genome shotgun (WGS) entry which is preliminary data.</text>
</comment>
<dbReference type="PANTHER" id="PTHR34473:SF3">
    <property type="entry name" value="TRANSMEMBRANE PROTEIN-RELATED"/>
    <property type="match status" value="1"/>
</dbReference>
<evidence type="ECO:0000256" key="1">
    <source>
        <dbReference type="SAM" id="Phobius"/>
    </source>
</evidence>
<sequence length="169" mass="18203">MTPLRLRPPRHKADPRARTWWTVQALVVFSGPSLLTALALLVLSALFFPGALPWLAPLTTVVLVLPALAYLLAMPRLRYRVHAWELSTGAVYSASGWFWREQRIAPLSRVQTVDTVRGPIQRAFGLASVTMTTASTAANVTIAGLSSADADEIATRIGAAARLETGDAA</sequence>
<feature type="transmembrane region" description="Helical" evidence="1">
    <location>
        <begin position="54"/>
        <end position="73"/>
    </location>
</feature>
<feature type="transmembrane region" description="Helical" evidence="1">
    <location>
        <begin position="21"/>
        <end position="48"/>
    </location>
</feature>
<keyword evidence="1" id="KW-0812">Transmembrane</keyword>
<keyword evidence="4" id="KW-1185">Reference proteome</keyword>